<accession>A0A1U8B7Y3</accession>
<dbReference type="OrthoDB" id="1937685at2759"/>
<reference evidence="2" key="1">
    <citation type="submission" date="2025-08" db="UniProtKB">
        <authorList>
            <consortium name="RefSeq"/>
        </authorList>
    </citation>
    <scope>IDENTIFICATION</scope>
</reference>
<sequence length="116" mass="12216">MTIFDLCNLSTGVSLETLLPDYILSIANSRVTPQRIFSSDVTVDGVRISSPNIYLGPNIAAHGLDGILAISFSAGISSPDDLGFIYPTTSPIGCPPPVKPELAPEFASPLKDIESP</sequence>
<dbReference type="KEGG" id="nnu:104611695"/>
<dbReference type="Proteomes" id="UP000189703">
    <property type="component" value="Unplaced"/>
</dbReference>
<dbReference type="RefSeq" id="XP_010277172.1">
    <property type="nucleotide sequence ID" value="XM_010278870.1"/>
</dbReference>
<evidence type="ECO:0000313" key="2">
    <source>
        <dbReference type="RefSeq" id="XP_010277172.1"/>
    </source>
</evidence>
<dbReference type="AlphaFoldDB" id="A0A1U8B7Y3"/>
<dbReference type="PANTHER" id="PTHR33985:SF15">
    <property type="entry name" value="FASCICLIN-LIKE ARABINOGALACTAN PROTEIN 19"/>
    <property type="match status" value="1"/>
</dbReference>
<keyword evidence="1" id="KW-1185">Reference proteome</keyword>
<evidence type="ECO:0000313" key="1">
    <source>
        <dbReference type="Proteomes" id="UP000189703"/>
    </source>
</evidence>
<name>A0A1U8B7Y3_NELNU</name>
<protein>
    <submittedName>
        <fullName evidence="2">Uncharacterized protein LOC104611695</fullName>
    </submittedName>
</protein>
<organism evidence="1 2">
    <name type="scientific">Nelumbo nucifera</name>
    <name type="common">Sacred lotus</name>
    <dbReference type="NCBI Taxonomy" id="4432"/>
    <lineage>
        <taxon>Eukaryota</taxon>
        <taxon>Viridiplantae</taxon>
        <taxon>Streptophyta</taxon>
        <taxon>Embryophyta</taxon>
        <taxon>Tracheophyta</taxon>
        <taxon>Spermatophyta</taxon>
        <taxon>Magnoliopsida</taxon>
        <taxon>Proteales</taxon>
        <taxon>Nelumbonaceae</taxon>
        <taxon>Nelumbo</taxon>
    </lineage>
</organism>
<dbReference type="InterPro" id="IPR052806">
    <property type="entry name" value="Fasciclin-like_AGP"/>
</dbReference>
<dbReference type="PANTHER" id="PTHR33985">
    <property type="entry name" value="OS02G0491300 PROTEIN-RELATED"/>
    <property type="match status" value="1"/>
</dbReference>
<dbReference type="GeneID" id="104611695"/>
<gene>
    <name evidence="2" type="primary">LOC104611695</name>
</gene>
<proteinExistence type="predicted"/>